<dbReference type="EMBL" id="JAHBBD010000015">
    <property type="protein sequence ID" value="MBW3083120.1"/>
    <property type="molecule type" value="Genomic_DNA"/>
</dbReference>
<accession>A0ABS6WA94</accession>
<dbReference type="RefSeq" id="WP_219081950.1">
    <property type="nucleotide sequence ID" value="NZ_JAHBBD010000015.1"/>
</dbReference>
<evidence type="ECO:0008006" key="3">
    <source>
        <dbReference type="Google" id="ProtNLM"/>
    </source>
</evidence>
<sequence>MCGTDNTAGDGKPTYVDFDRLAQEAEQGIYRGTPGIATFYPSHWPKDRPMPEELKRCIEDGVKAGRIRLA</sequence>
<protein>
    <recommendedName>
        <fullName evidence="3">Amidohydrolase</fullName>
    </recommendedName>
</protein>
<evidence type="ECO:0000313" key="1">
    <source>
        <dbReference type="EMBL" id="MBW3083120.1"/>
    </source>
</evidence>
<gene>
    <name evidence="1" type="ORF">KIH73_07015</name>
</gene>
<reference evidence="1 2" key="1">
    <citation type="submission" date="2021-05" db="EMBL/GenBank/DDBJ databases">
        <title>Phylogenetic classification of ten novel species belonging to the genus Bifidobacterium comprising B. colchicus sp. nov., B. abeli sp. nov., B. bicoloris sp. nov., B. guerezis sp. nov., B. rosaliae sp. nov., B. santillanensis sp. nov., B. argentati sp. nov., B. amazzoni sp. nov., B. pluviali sp. nov., and B. pinnaculum sp. nov.</title>
        <authorList>
            <person name="Lugli G.A."/>
            <person name="Ruiz Garcia L."/>
            <person name="Margolles A."/>
            <person name="Ventura M."/>
        </authorList>
    </citation>
    <scope>NUCLEOTIDE SEQUENCE [LARGE SCALE GENOMIC DNA]</scope>
    <source>
        <strain evidence="1 2">6T3</strain>
    </source>
</reference>
<keyword evidence="2" id="KW-1185">Reference proteome</keyword>
<comment type="caution">
    <text evidence="1">The sequence shown here is derived from an EMBL/GenBank/DDBJ whole genome shotgun (WGS) entry which is preliminary data.</text>
</comment>
<proteinExistence type="predicted"/>
<name>A0ABS6WA94_9BIFI</name>
<evidence type="ECO:0000313" key="2">
    <source>
        <dbReference type="Proteomes" id="UP000812844"/>
    </source>
</evidence>
<dbReference type="Proteomes" id="UP000812844">
    <property type="component" value="Unassembled WGS sequence"/>
</dbReference>
<organism evidence="1 2">
    <name type="scientific">Bifidobacterium phasiani</name>
    <dbReference type="NCBI Taxonomy" id="2834431"/>
    <lineage>
        <taxon>Bacteria</taxon>
        <taxon>Bacillati</taxon>
        <taxon>Actinomycetota</taxon>
        <taxon>Actinomycetes</taxon>
        <taxon>Bifidobacteriales</taxon>
        <taxon>Bifidobacteriaceae</taxon>
        <taxon>Bifidobacterium</taxon>
    </lineage>
</organism>